<sequence length="62" mass="7326">MYLVLLRTVFFLAAVLWLLLFFVLQEDQLDIKWQAIYIVIFSSILVHQVTYAFAVPFLCDNL</sequence>
<evidence type="ECO:0000256" key="1">
    <source>
        <dbReference type="SAM" id="Phobius"/>
    </source>
</evidence>
<proteinExistence type="predicted"/>
<dbReference type="EMBL" id="KN817519">
    <property type="protein sequence ID" value="KJA29491.1"/>
    <property type="molecule type" value="Genomic_DNA"/>
</dbReference>
<reference evidence="3" key="1">
    <citation type="submission" date="2014-04" db="EMBL/GenBank/DDBJ databases">
        <title>Evolutionary Origins and Diversification of the Mycorrhizal Mutualists.</title>
        <authorList>
            <consortium name="DOE Joint Genome Institute"/>
            <consortium name="Mycorrhizal Genomics Consortium"/>
            <person name="Kohler A."/>
            <person name="Kuo A."/>
            <person name="Nagy L.G."/>
            <person name="Floudas D."/>
            <person name="Copeland A."/>
            <person name="Barry K.W."/>
            <person name="Cichocki N."/>
            <person name="Veneault-Fourrey C."/>
            <person name="LaButti K."/>
            <person name="Lindquist E.A."/>
            <person name="Lipzen A."/>
            <person name="Lundell T."/>
            <person name="Morin E."/>
            <person name="Murat C."/>
            <person name="Riley R."/>
            <person name="Ohm R."/>
            <person name="Sun H."/>
            <person name="Tunlid A."/>
            <person name="Henrissat B."/>
            <person name="Grigoriev I.V."/>
            <person name="Hibbett D.S."/>
            <person name="Martin F."/>
        </authorList>
    </citation>
    <scope>NUCLEOTIDE SEQUENCE [LARGE SCALE GENOMIC DNA]</scope>
    <source>
        <strain evidence="3">FD-334 SS-4</strain>
    </source>
</reference>
<keyword evidence="1" id="KW-1133">Transmembrane helix</keyword>
<keyword evidence="1" id="KW-0472">Membrane</keyword>
<evidence type="ECO:0000313" key="2">
    <source>
        <dbReference type="EMBL" id="KJA29491.1"/>
    </source>
</evidence>
<dbReference type="Proteomes" id="UP000054270">
    <property type="component" value="Unassembled WGS sequence"/>
</dbReference>
<feature type="transmembrane region" description="Helical" evidence="1">
    <location>
        <begin position="35"/>
        <end position="59"/>
    </location>
</feature>
<gene>
    <name evidence="2" type="ORF">HYPSUDRAFT_32978</name>
</gene>
<organism evidence="2 3">
    <name type="scientific">Hypholoma sublateritium (strain FD-334 SS-4)</name>
    <dbReference type="NCBI Taxonomy" id="945553"/>
    <lineage>
        <taxon>Eukaryota</taxon>
        <taxon>Fungi</taxon>
        <taxon>Dikarya</taxon>
        <taxon>Basidiomycota</taxon>
        <taxon>Agaricomycotina</taxon>
        <taxon>Agaricomycetes</taxon>
        <taxon>Agaricomycetidae</taxon>
        <taxon>Agaricales</taxon>
        <taxon>Agaricineae</taxon>
        <taxon>Strophariaceae</taxon>
        <taxon>Hypholoma</taxon>
    </lineage>
</organism>
<evidence type="ECO:0000313" key="3">
    <source>
        <dbReference type="Proteomes" id="UP000054270"/>
    </source>
</evidence>
<name>A0A0D2PMF7_HYPSF</name>
<keyword evidence="1" id="KW-0812">Transmembrane</keyword>
<accession>A0A0D2PMF7</accession>
<keyword evidence="3" id="KW-1185">Reference proteome</keyword>
<dbReference type="AlphaFoldDB" id="A0A0D2PMF7"/>
<protein>
    <submittedName>
        <fullName evidence="2">Uncharacterized protein</fullName>
    </submittedName>
</protein>
<feature type="non-terminal residue" evidence="2">
    <location>
        <position position="62"/>
    </location>
</feature>